<dbReference type="InterPro" id="IPR032675">
    <property type="entry name" value="LRR_dom_sf"/>
</dbReference>
<name>A0A9P6R5F3_9FUNG</name>
<comment type="caution">
    <text evidence="1">The sequence shown here is derived from an EMBL/GenBank/DDBJ whole genome shotgun (WGS) entry which is preliminary data.</text>
</comment>
<accession>A0A9P6R5F3</accession>
<organism evidence="1 2">
    <name type="scientific">Linnemannia gamsii</name>
    <dbReference type="NCBI Taxonomy" id="64522"/>
    <lineage>
        <taxon>Eukaryota</taxon>
        <taxon>Fungi</taxon>
        <taxon>Fungi incertae sedis</taxon>
        <taxon>Mucoromycota</taxon>
        <taxon>Mortierellomycotina</taxon>
        <taxon>Mortierellomycetes</taxon>
        <taxon>Mortierellales</taxon>
        <taxon>Mortierellaceae</taxon>
        <taxon>Linnemannia</taxon>
    </lineage>
</organism>
<evidence type="ECO:0000313" key="2">
    <source>
        <dbReference type="Proteomes" id="UP000823405"/>
    </source>
</evidence>
<dbReference type="AlphaFoldDB" id="A0A9P6R5F3"/>
<evidence type="ECO:0000313" key="1">
    <source>
        <dbReference type="EMBL" id="KAG0313105.1"/>
    </source>
</evidence>
<dbReference type="Proteomes" id="UP000823405">
    <property type="component" value="Unassembled WGS sequence"/>
</dbReference>
<protein>
    <submittedName>
        <fullName evidence="1">Uncharacterized protein</fullName>
    </submittedName>
</protein>
<proteinExistence type="predicted"/>
<sequence>MFESADEGFDDYLERNGLASQYLVEAHFDHNDGEIDRPHKTAKYTVRSVAARQLRRDLTWALCAADVERVRTLVIPLSDITRYLPLVGRFTVLEDITFVLDHDIPEDGGHRYDNMTEEQKGLVKRHWRERIQHLEDMITFVQEHRRQHCGMLADGQCLKEYQQSQECPREYQLRLLYALPPLINPRCIGLHNWVRFVHKAQDIDLSHVKTFRPPSSSRWNEIHLYNEKSAPIELYLPRCRSLDTFMTNSINDNTFQWAVDERRQYNADIAAGRRQHRPSRQQSPLVPLRYFTIKDGQLPTRRQLSNIAFAFHDTLEMIIFSGSWEREDDDQESLDSDGINGDNNTNNSELSSWSLPRLLRFDAVCREHYSAIKPDFLSHCPRLTFLNISDGLAEYTADGVEYWKPAELPLLNFLNLRGASAYLFHPDTLKSTPELTHLYLGSCFGSPDQPIPPPENIISIDADDDDDDFGGESATTITPNQRQRRPIWTWDWELPKLTSLQLDSEFAHAFRFRMLASTPSLESLVLNIVQECKRTIRLADLLLPKPGFKTHHPPLHVSDNEKEEVEYIHALTLRSFALSGTWILDSQVMKVLFSKVIPNISALSLNTSQGFSLEEWVNLTSNHLHHLERATLEWPTPSAHDLSQAGLTKDTTSLGFRRDYQLVKQPLGRVLDSPANYSFSSSYNQYHLPSFQPPGV</sequence>
<dbReference type="SUPFAM" id="SSF52047">
    <property type="entry name" value="RNI-like"/>
    <property type="match status" value="1"/>
</dbReference>
<dbReference type="EMBL" id="JAAAIN010000547">
    <property type="protein sequence ID" value="KAG0313105.1"/>
    <property type="molecule type" value="Genomic_DNA"/>
</dbReference>
<gene>
    <name evidence="1" type="ORF">BGZ97_010519</name>
</gene>
<reference evidence="1" key="1">
    <citation type="journal article" date="2020" name="Fungal Divers.">
        <title>Resolving the Mortierellaceae phylogeny through synthesis of multi-gene phylogenetics and phylogenomics.</title>
        <authorList>
            <person name="Vandepol N."/>
            <person name="Liber J."/>
            <person name="Desiro A."/>
            <person name="Na H."/>
            <person name="Kennedy M."/>
            <person name="Barry K."/>
            <person name="Grigoriev I.V."/>
            <person name="Miller A.N."/>
            <person name="O'Donnell K."/>
            <person name="Stajich J.E."/>
            <person name="Bonito G."/>
        </authorList>
    </citation>
    <scope>NUCLEOTIDE SEQUENCE</scope>
    <source>
        <strain evidence="1">NVP60</strain>
    </source>
</reference>
<keyword evidence="2" id="KW-1185">Reference proteome</keyword>
<dbReference type="OrthoDB" id="2423977at2759"/>
<dbReference type="Gene3D" id="3.80.10.10">
    <property type="entry name" value="Ribonuclease Inhibitor"/>
    <property type="match status" value="1"/>
</dbReference>